<dbReference type="InParanoid" id="A0A1W0VTU3"/>
<keyword evidence="2" id="KW-1185">Reference proteome</keyword>
<dbReference type="EMBL" id="CM000769">
    <property type="protein sequence ID" value="OQU76686.1"/>
    <property type="molecule type" value="Genomic_DNA"/>
</dbReference>
<reference evidence="2" key="2">
    <citation type="journal article" date="2018" name="Plant J.">
        <title>The Sorghum bicolor reference genome: improved assembly, gene annotations, a transcriptome atlas, and signatures of genome organization.</title>
        <authorList>
            <person name="McCormick R.F."/>
            <person name="Truong S.K."/>
            <person name="Sreedasyam A."/>
            <person name="Jenkins J."/>
            <person name="Shu S."/>
            <person name="Sims D."/>
            <person name="Kennedy M."/>
            <person name="Amirebrahimi M."/>
            <person name="Weers B.D."/>
            <person name="McKinley B."/>
            <person name="Mattison A."/>
            <person name="Morishige D.T."/>
            <person name="Grimwood J."/>
            <person name="Schmutz J."/>
            <person name="Mullet J.E."/>
        </authorList>
    </citation>
    <scope>NUCLEOTIDE SEQUENCE [LARGE SCALE GENOMIC DNA]</scope>
    <source>
        <strain evidence="2">cv. BTx623</strain>
    </source>
</reference>
<organism evidence="1 2">
    <name type="scientific">Sorghum bicolor</name>
    <name type="common">Sorghum</name>
    <name type="synonym">Sorghum vulgare</name>
    <dbReference type="NCBI Taxonomy" id="4558"/>
    <lineage>
        <taxon>Eukaryota</taxon>
        <taxon>Viridiplantae</taxon>
        <taxon>Streptophyta</taxon>
        <taxon>Embryophyta</taxon>
        <taxon>Tracheophyta</taxon>
        <taxon>Spermatophyta</taxon>
        <taxon>Magnoliopsida</taxon>
        <taxon>Liliopsida</taxon>
        <taxon>Poales</taxon>
        <taxon>Poaceae</taxon>
        <taxon>PACMAD clade</taxon>
        <taxon>Panicoideae</taxon>
        <taxon>Andropogonodae</taxon>
        <taxon>Andropogoneae</taxon>
        <taxon>Sorghinae</taxon>
        <taxon>Sorghum</taxon>
    </lineage>
</organism>
<protein>
    <submittedName>
        <fullName evidence="1">Uncharacterized protein</fullName>
    </submittedName>
</protein>
<proteinExistence type="predicted"/>
<accession>A0A1W0VTU3</accession>
<dbReference type="Proteomes" id="UP000000768">
    <property type="component" value="Chromosome 10"/>
</dbReference>
<evidence type="ECO:0000313" key="1">
    <source>
        <dbReference type="EMBL" id="OQU76686.1"/>
    </source>
</evidence>
<reference evidence="1 2" key="1">
    <citation type="journal article" date="2009" name="Nature">
        <title>The Sorghum bicolor genome and the diversification of grasses.</title>
        <authorList>
            <person name="Paterson A.H."/>
            <person name="Bowers J.E."/>
            <person name="Bruggmann R."/>
            <person name="Dubchak I."/>
            <person name="Grimwood J."/>
            <person name="Gundlach H."/>
            <person name="Haberer G."/>
            <person name="Hellsten U."/>
            <person name="Mitros T."/>
            <person name="Poliakov A."/>
            <person name="Schmutz J."/>
            <person name="Spannagl M."/>
            <person name="Tang H."/>
            <person name="Wang X."/>
            <person name="Wicker T."/>
            <person name="Bharti A.K."/>
            <person name="Chapman J."/>
            <person name="Feltus F.A."/>
            <person name="Gowik U."/>
            <person name="Grigoriev I.V."/>
            <person name="Lyons E."/>
            <person name="Maher C.A."/>
            <person name="Martis M."/>
            <person name="Narechania A."/>
            <person name="Otillar R.P."/>
            <person name="Penning B.W."/>
            <person name="Salamov A.A."/>
            <person name="Wang Y."/>
            <person name="Zhang L."/>
            <person name="Carpita N.C."/>
            <person name="Freeling M."/>
            <person name="Gingle A.R."/>
            <person name="Hash C.T."/>
            <person name="Keller B."/>
            <person name="Klein P."/>
            <person name="Kresovich S."/>
            <person name="McCann M.C."/>
            <person name="Ming R."/>
            <person name="Peterson D.G."/>
            <person name="Mehboob-ur-Rahman"/>
            <person name="Ware D."/>
            <person name="Westhoff P."/>
            <person name="Mayer K.F."/>
            <person name="Messing J."/>
            <person name="Rokhsar D.S."/>
        </authorList>
    </citation>
    <scope>NUCLEOTIDE SEQUENCE [LARGE SCALE GENOMIC DNA]</scope>
    <source>
        <strain evidence="2">cv. BTx623</strain>
    </source>
</reference>
<gene>
    <name evidence="1" type="ORF">SORBI_3010G187950</name>
</gene>
<name>A0A1W0VTU3_SORBI</name>
<dbReference type="AlphaFoldDB" id="A0A1W0VTU3"/>
<sequence length="105" mass="11634">MESGALLLESGALLLNSLLKAHKVNKPSSISSLKLSPSPLPLPLFFRCTFIYKNMDKSPFSASGESSFTGQQMHNIHLPSSNNSLCIFLKKNIYDIIFRQKDTST</sequence>
<evidence type="ECO:0000313" key="2">
    <source>
        <dbReference type="Proteomes" id="UP000000768"/>
    </source>
</evidence>
<dbReference type="Gramene" id="OQU76686">
    <property type="protein sequence ID" value="OQU76686"/>
    <property type="gene ID" value="SORBI_3010G187950"/>
</dbReference>